<name>A0A7W5UYD1_9ACTN</name>
<evidence type="ECO:0000313" key="2">
    <source>
        <dbReference type="Proteomes" id="UP000579945"/>
    </source>
</evidence>
<sequence length="90" mass="10360">MFTDDLMTEATTRNVRGRPLVRHYVLSGDLTRLEISDTVSMRQWRSSREGSDLYETVGLLENVHRELSVPDRMAAVRLGRERRTPSDLAL</sequence>
<reference evidence="1 2" key="1">
    <citation type="submission" date="2020-08" db="EMBL/GenBank/DDBJ databases">
        <title>Sequencing the genomes of 1000 actinobacteria strains.</title>
        <authorList>
            <person name="Klenk H.-P."/>
        </authorList>
    </citation>
    <scope>NUCLEOTIDE SEQUENCE [LARGE SCALE GENOMIC DNA]</scope>
    <source>
        <strain evidence="1 2">DSM 44320</strain>
    </source>
</reference>
<dbReference type="AlphaFoldDB" id="A0A7W5UYD1"/>
<accession>A0A7W5UYD1</accession>
<proteinExistence type="predicted"/>
<dbReference type="Proteomes" id="UP000579945">
    <property type="component" value="Unassembled WGS sequence"/>
</dbReference>
<comment type="caution">
    <text evidence="1">The sequence shown here is derived from an EMBL/GenBank/DDBJ whole genome shotgun (WGS) entry which is preliminary data.</text>
</comment>
<evidence type="ECO:0000313" key="1">
    <source>
        <dbReference type="EMBL" id="MBB3726946.1"/>
    </source>
</evidence>
<dbReference type="RefSeq" id="WP_183646878.1">
    <property type="nucleotide sequence ID" value="NZ_JACIBV010000001.1"/>
</dbReference>
<dbReference type="EMBL" id="JACIBV010000001">
    <property type="protein sequence ID" value="MBB3726946.1"/>
    <property type="molecule type" value="Genomic_DNA"/>
</dbReference>
<gene>
    <name evidence="1" type="ORF">FHR33_002806</name>
</gene>
<dbReference type="GeneID" id="95389278"/>
<organism evidence="1 2">
    <name type="scientific">Nonomuraea dietziae</name>
    <dbReference type="NCBI Taxonomy" id="65515"/>
    <lineage>
        <taxon>Bacteria</taxon>
        <taxon>Bacillati</taxon>
        <taxon>Actinomycetota</taxon>
        <taxon>Actinomycetes</taxon>
        <taxon>Streptosporangiales</taxon>
        <taxon>Streptosporangiaceae</taxon>
        <taxon>Nonomuraea</taxon>
    </lineage>
</organism>
<protein>
    <submittedName>
        <fullName evidence="1">Uncharacterized protein</fullName>
    </submittedName>
</protein>
<keyword evidence="2" id="KW-1185">Reference proteome</keyword>